<dbReference type="RefSeq" id="WP_127612351.1">
    <property type="nucleotide sequence ID" value="NZ_RXOL01000002.1"/>
</dbReference>
<feature type="transmembrane region" description="Helical" evidence="5">
    <location>
        <begin position="90"/>
        <end position="108"/>
    </location>
</feature>
<evidence type="ECO:0000256" key="3">
    <source>
        <dbReference type="ARBA" id="ARBA00022989"/>
    </source>
</evidence>
<dbReference type="CDD" id="cd07042">
    <property type="entry name" value="STAS_SulP_like_sulfate_transporter"/>
    <property type="match status" value="1"/>
</dbReference>
<comment type="subcellular location">
    <subcellularLocation>
        <location evidence="1">Membrane</location>
        <topology evidence="1">Multi-pass membrane protein</topology>
    </subcellularLocation>
</comment>
<evidence type="ECO:0000256" key="4">
    <source>
        <dbReference type="ARBA" id="ARBA00023136"/>
    </source>
</evidence>
<dbReference type="PROSITE" id="PS50801">
    <property type="entry name" value="STAS"/>
    <property type="match status" value="1"/>
</dbReference>
<dbReference type="EMBL" id="RXOL01000002">
    <property type="protein sequence ID" value="RVQ67836.1"/>
    <property type="molecule type" value="Genomic_DNA"/>
</dbReference>
<feature type="transmembrane region" description="Helical" evidence="5">
    <location>
        <begin position="120"/>
        <end position="138"/>
    </location>
</feature>
<proteinExistence type="predicted"/>
<dbReference type="InterPro" id="IPR036513">
    <property type="entry name" value="STAS_dom_sf"/>
</dbReference>
<protein>
    <submittedName>
        <fullName evidence="7">SulP family inorganic anion transporter</fullName>
    </submittedName>
</protein>
<dbReference type="Gene3D" id="3.30.750.24">
    <property type="entry name" value="STAS domain"/>
    <property type="match status" value="1"/>
</dbReference>
<feature type="transmembrane region" description="Helical" evidence="5">
    <location>
        <begin position="46"/>
        <end position="62"/>
    </location>
</feature>
<keyword evidence="2 5" id="KW-0812">Transmembrane</keyword>
<feature type="transmembrane region" description="Helical" evidence="5">
    <location>
        <begin position="296"/>
        <end position="314"/>
    </location>
</feature>
<gene>
    <name evidence="7" type="ORF">EKN06_07955</name>
</gene>
<dbReference type="GO" id="GO:0016020">
    <property type="term" value="C:membrane"/>
    <property type="evidence" value="ECO:0007669"/>
    <property type="project" value="UniProtKB-SubCell"/>
</dbReference>
<dbReference type="InterPro" id="IPR018045">
    <property type="entry name" value="S04_transporter_CS"/>
</dbReference>
<dbReference type="SUPFAM" id="SSF52091">
    <property type="entry name" value="SpoIIaa-like"/>
    <property type="match status" value="1"/>
</dbReference>
<accession>A0A437GYV6</accession>
<dbReference type="InterPro" id="IPR011547">
    <property type="entry name" value="SLC26A/SulP_dom"/>
</dbReference>
<dbReference type="Proteomes" id="UP000283003">
    <property type="component" value="Unassembled WGS sequence"/>
</dbReference>
<feature type="transmembrane region" description="Helical" evidence="5">
    <location>
        <begin position="20"/>
        <end position="40"/>
    </location>
</feature>
<dbReference type="InterPro" id="IPR052706">
    <property type="entry name" value="Membrane-Transporter-like"/>
</dbReference>
<sequence>MIQPGALKRDWFSNLRADMLAGIVVALALIPEAIGFSIIAGVDPRVGLYASVAIAIVISFTGGRPGMISAATAAVAVLVGPLVRDHGVEYLFAATILMGLFQIVAGLLRFDLLMQFVSRSVITGFVNALAILIFLAQLPQLTDVTWHTYAMVAGGLAIIYLLPRVTKVVPSPLVAIVVLSAISISLGIPVHTVGDMGDLPQGLPSFVLPNVPLTWETLQIIAPYAAAMAAVGLLESLLTAQIVDDMTHTDSSKQRECGGQGVANIAASLVGGMGGCAMIGQSVINVTSGGRTRLSTLTAGVFLLILLAMLGPIVGQIPMPALVAVMIMVSIGTFSWNSIPNLRKHPWQSSVVMLVTVVMVVATYDLSIGVLSGVLLSGIFFAGKVQRMFTVERRRDGHKAVYRIAGQIFFASVDRFQRALGPESGQPDPAMHVVIDVSAAHFWDISAVAALDNVVDRMRRNGRSVQVIGLNTASADLVDRYALTDKTGVEIGLAPH</sequence>
<feature type="transmembrane region" description="Helical" evidence="5">
    <location>
        <begin position="174"/>
        <end position="194"/>
    </location>
</feature>
<dbReference type="GO" id="GO:0008271">
    <property type="term" value="F:secondary active sulfate transmembrane transporter activity"/>
    <property type="evidence" value="ECO:0007669"/>
    <property type="project" value="InterPro"/>
</dbReference>
<name>A0A437GYV6_9SPHN</name>
<feature type="transmembrane region" description="Helical" evidence="5">
    <location>
        <begin position="351"/>
        <end position="383"/>
    </location>
</feature>
<dbReference type="AlphaFoldDB" id="A0A437GYV6"/>
<evidence type="ECO:0000256" key="2">
    <source>
        <dbReference type="ARBA" id="ARBA00022692"/>
    </source>
</evidence>
<evidence type="ECO:0000256" key="5">
    <source>
        <dbReference type="SAM" id="Phobius"/>
    </source>
</evidence>
<keyword evidence="8" id="KW-1185">Reference proteome</keyword>
<feature type="transmembrane region" description="Helical" evidence="5">
    <location>
        <begin position="261"/>
        <end position="284"/>
    </location>
</feature>
<feature type="transmembrane region" description="Helical" evidence="5">
    <location>
        <begin position="220"/>
        <end position="240"/>
    </location>
</feature>
<evidence type="ECO:0000256" key="1">
    <source>
        <dbReference type="ARBA" id="ARBA00004141"/>
    </source>
</evidence>
<dbReference type="PANTHER" id="PTHR43310">
    <property type="entry name" value="SULFATE TRANSPORTER YBAR-RELATED"/>
    <property type="match status" value="1"/>
</dbReference>
<comment type="caution">
    <text evidence="7">The sequence shown here is derived from an EMBL/GenBank/DDBJ whole genome shotgun (WGS) entry which is preliminary data.</text>
</comment>
<dbReference type="Pfam" id="PF01740">
    <property type="entry name" value="STAS"/>
    <property type="match status" value="1"/>
</dbReference>
<feature type="transmembrane region" description="Helical" evidence="5">
    <location>
        <begin position="321"/>
        <end position="339"/>
    </location>
</feature>
<dbReference type="Pfam" id="PF00916">
    <property type="entry name" value="Sulfate_transp"/>
    <property type="match status" value="1"/>
</dbReference>
<evidence type="ECO:0000313" key="7">
    <source>
        <dbReference type="EMBL" id="RVQ67836.1"/>
    </source>
</evidence>
<keyword evidence="4 5" id="KW-0472">Membrane</keyword>
<reference evidence="7 8" key="1">
    <citation type="submission" date="2018-12" db="EMBL/GenBank/DDBJ databases">
        <title>Croceicoccus ponticola sp. nov., a lipolytic bacterium isolated from seawater.</title>
        <authorList>
            <person name="Yoon J.-H."/>
        </authorList>
    </citation>
    <scope>NUCLEOTIDE SEQUENCE [LARGE SCALE GENOMIC DNA]</scope>
    <source>
        <strain evidence="7 8">GM-16</strain>
    </source>
</reference>
<dbReference type="InterPro" id="IPR002645">
    <property type="entry name" value="STAS_dom"/>
</dbReference>
<dbReference type="PANTHER" id="PTHR43310:SF1">
    <property type="entry name" value="SULFATE TRANSPORTER YBAR-RELATED"/>
    <property type="match status" value="1"/>
</dbReference>
<feature type="transmembrane region" description="Helical" evidence="5">
    <location>
        <begin position="144"/>
        <end position="162"/>
    </location>
</feature>
<evidence type="ECO:0000313" key="8">
    <source>
        <dbReference type="Proteomes" id="UP000283003"/>
    </source>
</evidence>
<feature type="domain" description="STAS" evidence="6">
    <location>
        <begin position="401"/>
        <end position="496"/>
    </location>
</feature>
<evidence type="ECO:0000259" key="6">
    <source>
        <dbReference type="PROSITE" id="PS50801"/>
    </source>
</evidence>
<organism evidence="7 8">
    <name type="scientific">Croceicoccus ponticola</name>
    <dbReference type="NCBI Taxonomy" id="2217664"/>
    <lineage>
        <taxon>Bacteria</taxon>
        <taxon>Pseudomonadati</taxon>
        <taxon>Pseudomonadota</taxon>
        <taxon>Alphaproteobacteria</taxon>
        <taxon>Sphingomonadales</taxon>
        <taxon>Erythrobacteraceae</taxon>
        <taxon>Croceicoccus</taxon>
    </lineage>
</organism>
<dbReference type="PROSITE" id="PS01130">
    <property type="entry name" value="SLC26A"/>
    <property type="match status" value="1"/>
</dbReference>
<keyword evidence="3 5" id="KW-1133">Transmembrane helix</keyword>
<dbReference type="OrthoDB" id="9771198at2"/>